<reference evidence="2" key="1">
    <citation type="submission" date="2022-10" db="EMBL/GenBank/DDBJ databases">
        <title>Gaoshiqiia sediminis gen. nov., sp. nov., isolated from coastal sediment.</title>
        <authorList>
            <person name="Yu W.X."/>
            <person name="Mu D.S."/>
            <person name="Du J.Z."/>
            <person name="Liang Y.Q."/>
        </authorList>
    </citation>
    <scope>NUCLEOTIDE SEQUENCE</scope>
    <source>
        <strain evidence="2">A06</strain>
    </source>
</reference>
<dbReference type="RefSeq" id="WP_282592362.1">
    <property type="nucleotide sequence ID" value="NZ_JAPAAF010000021.1"/>
</dbReference>
<proteinExistence type="predicted"/>
<evidence type="ECO:0000313" key="2">
    <source>
        <dbReference type="EMBL" id="MCW0483767.1"/>
    </source>
</evidence>
<dbReference type="EMBL" id="JAPAAF010000021">
    <property type="protein sequence ID" value="MCW0483767.1"/>
    <property type="molecule type" value="Genomic_DNA"/>
</dbReference>
<organism evidence="2 3">
    <name type="scientific">Gaoshiqia sediminis</name>
    <dbReference type="NCBI Taxonomy" id="2986998"/>
    <lineage>
        <taxon>Bacteria</taxon>
        <taxon>Pseudomonadati</taxon>
        <taxon>Bacteroidota</taxon>
        <taxon>Bacteroidia</taxon>
        <taxon>Marinilabiliales</taxon>
        <taxon>Prolixibacteraceae</taxon>
        <taxon>Gaoshiqia</taxon>
    </lineage>
</organism>
<evidence type="ECO:0000313" key="3">
    <source>
        <dbReference type="Proteomes" id="UP001163821"/>
    </source>
</evidence>
<dbReference type="Proteomes" id="UP001163821">
    <property type="component" value="Unassembled WGS sequence"/>
</dbReference>
<accession>A0AA42CAH5</accession>
<dbReference type="Gene3D" id="2.60.120.10">
    <property type="entry name" value="Jelly Rolls"/>
    <property type="match status" value="1"/>
</dbReference>
<name>A0AA42CAH5_9BACT</name>
<dbReference type="PANTHER" id="PTHR36440">
    <property type="entry name" value="PUTATIVE (AFU_ORTHOLOGUE AFUA_8G07350)-RELATED"/>
    <property type="match status" value="1"/>
</dbReference>
<sequence>MKTQSKKETLLVLTDVIRVLVGNAETKNTYAVFEENVPPLGGPPPHRHPDEEIFYVLRGEFEFILHDLQRPFRAMPGSVVHVPSNALHTFKNVGGTAGKMVVLLSPGDLLDYFRAIGTPLKNESDEPDLNQVPDFSKLDIHRAFELAPIHQIEFELPGIVKNEVN</sequence>
<comment type="caution">
    <text evidence="2">The sequence shown here is derived from an EMBL/GenBank/DDBJ whole genome shotgun (WGS) entry which is preliminary data.</text>
</comment>
<dbReference type="InterPro" id="IPR053146">
    <property type="entry name" value="QDO-like"/>
</dbReference>
<dbReference type="SUPFAM" id="SSF51182">
    <property type="entry name" value="RmlC-like cupins"/>
    <property type="match status" value="1"/>
</dbReference>
<dbReference type="AlphaFoldDB" id="A0AA42CAH5"/>
<evidence type="ECO:0000259" key="1">
    <source>
        <dbReference type="Pfam" id="PF07883"/>
    </source>
</evidence>
<dbReference type="InterPro" id="IPR013096">
    <property type="entry name" value="Cupin_2"/>
</dbReference>
<keyword evidence="3" id="KW-1185">Reference proteome</keyword>
<dbReference type="InterPro" id="IPR014710">
    <property type="entry name" value="RmlC-like_jellyroll"/>
</dbReference>
<gene>
    <name evidence="2" type="ORF">N2K84_13570</name>
</gene>
<dbReference type="PANTHER" id="PTHR36440:SF1">
    <property type="entry name" value="PUTATIVE (AFU_ORTHOLOGUE AFUA_8G07350)-RELATED"/>
    <property type="match status" value="1"/>
</dbReference>
<dbReference type="Pfam" id="PF07883">
    <property type="entry name" value="Cupin_2"/>
    <property type="match status" value="1"/>
</dbReference>
<dbReference type="InterPro" id="IPR011051">
    <property type="entry name" value="RmlC_Cupin_sf"/>
</dbReference>
<protein>
    <submittedName>
        <fullName evidence="2">Cupin domain-containing protein</fullName>
    </submittedName>
</protein>
<feature type="domain" description="Cupin type-2" evidence="1">
    <location>
        <begin position="35"/>
        <end position="102"/>
    </location>
</feature>